<evidence type="ECO:0000313" key="1">
    <source>
        <dbReference type="EMBL" id="GAA2919741.1"/>
    </source>
</evidence>
<keyword evidence="2" id="KW-1185">Reference proteome</keyword>
<dbReference type="RefSeq" id="WP_344961718.1">
    <property type="nucleotide sequence ID" value="NZ_BAAAXZ010000056.1"/>
</dbReference>
<gene>
    <name evidence="1" type="ORF">GCM10020221_14990</name>
</gene>
<accession>A0ABP6J3R5</accession>
<evidence type="ECO:0000313" key="2">
    <source>
        <dbReference type="Proteomes" id="UP001501102"/>
    </source>
</evidence>
<reference evidence="2" key="1">
    <citation type="journal article" date="2019" name="Int. J. Syst. Evol. Microbiol.">
        <title>The Global Catalogue of Microorganisms (GCM) 10K type strain sequencing project: providing services to taxonomists for standard genome sequencing and annotation.</title>
        <authorList>
            <consortium name="The Broad Institute Genomics Platform"/>
            <consortium name="The Broad Institute Genome Sequencing Center for Infectious Disease"/>
            <person name="Wu L."/>
            <person name="Ma J."/>
        </authorList>
    </citation>
    <scope>NUCLEOTIDE SEQUENCE [LARGE SCALE GENOMIC DNA]</scope>
    <source>
        <strain evidence="2">JCM 4087</strain>
    </source>
</reference>
<protein>
    <recommendedName>
        <fullName evidence="3">Oxidoreductase</fullName>
    </recommendedName>
</protein>
<name>A0ABP6J3R5_STRTU</name>
<evidence type="ECO:0008006" key="3">
    <source>
        <dbReference type="Google" id="ProtNLM"/>
    </source>
</evidence>
<proteinExistence type="predicted"/>
<comment type="caution">
    <text evidence="1">The sequence shown here is derived from an EMBL/GenBank/DDBJ whole genome shotgun (WGS) entry which is preliminary data.</text>
</comment>
<organism evidence="1 2">
    <name type="scientific">Streptomyces thioluteus</name>
    <dbReference type="NCBI Taxonomy" id="66431"/>
    <lineage>
        <taxon>Bacteria</taxon>
        <taxon>Bacillati</taxon>
        <taxon>Actinomycetota</taxon>
        <taxon>Actinomycetes</taxon>
        <taxon>Kitasatosporales</taxon>
        <taxon>Streptomycetaceae</taxon>
        <taxon>Streptomyces</taxon>
    </lineage>
</organism>
<sequence>MTGNREVVFYGPIGEAVKAVAPFTETDPIGIYAAALSMWSMAVSDRVFLDESKKRSPLVSTVLVAGTGVGKNVALHASGTL</sequence>
<dbReference type="EMBL" id="BAAAXZ010000056">
    <property type="protein sequence ID" value="GAA2919741.1"/>
    <property type="molecule type" value="Genomic_DNA"/>
</dbReference>
<dbReference type="Proteomes" id="UP001501102">
    <property type="component" value="Unassembled WGS sequence"/>
</dbReference>